<name>A0A2T7NK89_POMCA</name>
<dbReference type="SUPFAM" id="SSF51430">
    <property type="entry name" value="NAD(P)-linked oxidoreductase"/>
    <property type="match status" value="1"/>
</dbReference>
<evidence type="ECO:0000259" key="3">
    <source>
        <dbReference type="Pfam" id="PF00248"/>
    </source>
</evidence>
<dbReference type="PRINTS" id="PR00069">
    <property type="entry name" value="ALDKETRDTASE"/>
</dbReference>
<dbReference type="InterPro" id="IPR020471">
    <property type="entry name" value="AKR"/>
</dbReference>
<comment type="similarity">
    <text evidence="2">Belongs to the aldo/keto reductase family. Aldo/keto reductase 2 subfamily.</text>
</comment>
<evidence type="ECO:0000256" key="1">
    <source>
        <dbReference type="ARBA" id="ARBA00023002"/>
    </source>
</evidence>
<proteinExistence type="inferred from homology"/>
<gene>
    <name evidence="4" type="ORF">C0Q70_17381</name>
</gene>
<dbReference type="CDD" id="cd19081">
    <property type="entry name" value="AKR_AKR9C1"/>
    <property type="match status" value="1"/>
</dbReference>
<protein>
    <recommendedName>
        <fullName evidence="3">NADP-dependent oxidoreductase domain-containing protein</fullName>
    </recommendedName>
</protein>
<dbReference type="AlphaFoldDB" id="A0A2T7NK89"/>
<dbReference type="Gene3D" id="3.20.20.100">
    <property type="entry name" value="NADP-dependent oxidoreductase domain"/>
    <property type="match status" value="1"/>
</dbReference>
<evidence type="ECO:0000313" key="4">
    <source>
        <dbReference type="EMBL" id="PVD21583.1"/>
    </source>
</evidence>
<dbReference type="FunFam" id="3.20.20.100:FF:000004">
    <property type="entry name" value="Oxidoreductase, aldo/keto reductase"/>
    <property type="match status" value="1"/>
</dbReference>
<dbReference type="PANTHER" id="PTHR43364:SF4">
    <property type="entry name" value="NAD(P)-LINKED OXIDOREDUCTASE SUPERFAMILY PROTEIN"/>
    <property type="match status" value="1"/>
</dbReference>
<dbReference type="InterPro" id="IPR036812">
    <property type="entry name" value="NAD(P)_OxRdtase_dom_sf"/>
</dbReference>
<dbReference type="OrthoDB" id="48988at2759"/>
<evidence type="ECO:0000313" key="5">
    <source>
        <dbReference type="Proteomes" id="UP000245119"/>
    </source>
</evidence>
<dbReference type="Pfam" id="PF00248">
    <property type="entry name" value="Aldo_ket_red"/>
    <property type="match status" value="1"/>
</dbReference>
<dbReference type="EMBL" id="PZQS01000011">
    <property type="protein sequence ID" value="PVD21583.1"/>
    <property type="molecule type" value="Genomic_DNA"/>
</dbReference>
<sequence length="367" mass="40994">MADIATQSKCDINFLGRSGLRVSNICLGAMTFGEHVFGTPGQLDEQGAHALMDRYVQWGGNFIDTADIYGRGKSETIVGSWLAKQKREDVVVATKVRMPIDVTCPNSGGLSRRHITASIEGSLRRLQTDYVDLYQIHCWDDGAPLEETLSALSDLVRCGKVRYLGASNVNGWQLQKIVDLSREMDLSPFISLQQQYSLISRLSELEPFQVCRANGIGVLPWSPLKAGFLAGKIKKGDMPTEGRLQYSAGDTENKLSPSHPSWEKLNKEQHWRILETVEKIAQTRGKTMAQVSLRWLVQKSVVSSVIIGATKMTQLDDNMAAASGWQLSEEEMSQLDEVSKPELEYPYDVIWRANKTRVNPWNPAVYV</sequence>
<dbReference type="InterPro" id="IPR023210">
    <property type="entry name" value="NADP_OxRdtase_dom"/>
</dbReference>
<dbReference type="STRING" id="400727.A0A2T7NK89"/>
<keyword evidence="5" id="KW-1185">Reference proteome</keyword>
<dbReference type="GO" id="GO:0016491">
    <property type="term" value="F:oxidoreductase activity"/>
    <property type="evidence" value="ECO:0007669"/>
    <property type="project" value="UniProtKB-KW"/>
</dbReference>
<accession>A0A2T7NK89</accession>
<dbReference type="Proteomes" id="UP000245119">
    <property type="component" value="Linkage Group LG11"/>
</dbReference>
<evidence type="ECO:0000256" key="2">
    <source>
        <dbReference type="ARBA" id="ARBA00038157"/>
    </source>
</evidence>
<dbReference type="InterPro" id="IPR050523">
    <property type="entry name" value="AKR_Detox_Biosynth"/>
</dbReference>
<dbReference type="PANTHER" id="PTHR43364">
    <property type="entry name" value="NADH-SPECIFIC METHYLGLYOXAL REDUCTASE-RELATED"/>
    <property type="match status" value="1"/>
</dbReference>
<comment type="caution">
    <text evidence="4">The sequence shown here is derived from an EMBL/GenBank/DDBJ whole genome shotgun (WGS) entry which is preliminary data.</text>
</comment>
<dbReference type="GO" id="GO:0005829">
    <property type="term" value="C:cytosol"/>
    <property type="evidence" value="ECO:0007669"/>
    <property type="project" value="UniProtKB-ARBA"/>
</dbReference>
<dbReference type="OMA" id="HIELYQM"/>
<organism evidence="4 5">
    <name type="scientific">Pomacea canaliculata</name>
    <name type="common">Golden apple snail</name>
    <dbReference type="NCBI Taxonomy" id="400727"/>
    <lineage>
        <taxon>Eukaryota</taxon>
        <taxon>Metazoa</taxon>
        <taxon>Spiralia</taxon>
        <taxon>Lophotrochozoa</taxon>
        <taxon>Mollusca</taxon>
        <taxon>Gastropoda</taxon>
        <taxon>Caenogastropoda</taxon>
        <taxon>Architaenioglossa</taxon>
        <taxon>Ampullarioidea</taxon>
        <taxon>Ampullariidae</taxon>
        <taxon>Pomacea</taxon>
    </lineage>
</organism>
<feature type="domain" description="NADP-dependent oxidoreductase" evidence="3">
    <location>
        <begin position="24"/>
        <end position="339"/>
    </location>
</feature>
<reference evidence="4 5" key="1">
    <citation type="submission" date="2018-04" db="EMBL/GenBank/DDBJ databases">
        <title>The genome of golden apple snail Pomacea canaliculata provides insight into stress tolerance and invasive adaptation.</title>
        <authorList>
            <person name="Liu C."/>
            <person name="Liu B."/>
            <person name="Ren Y."/>
            <person name="Zhang Y."/>
            <person name="Wang H."/>
            <person name="Li S."/>
            <person name="Jiang F."/>
            <person name="Yin L."/>
            <person name="Zhang G."/>
            <person name="Qian W."/>
            <person name="Fan W."/>
        </authorList>
    </citation>
    <scope>NUCLEOTIDE SEQUENCE [LARGE SCALE GENOMIC DNA]</scope>
    <source>
        <strain evidence="4">SZHN2017</strain>
        <tissue evidence="4">Muscle</tissue>
    </source>
</reference>
<keyword evidence="1" id="KW-0560">Oxidoreductase</keyword>